<feature type="transmembrane region" description="Helical" evidence="1">
    <location>
        <begin position="125"/>
        <end position="149"/>
    </location>
</feature>
<comment type="caution">
    <text evidence="2">The sequence shown here is derived from an EMBL/GenBank/DDBJ whole genome shotgun (WGS) entry which is preliminary data.</text>
</comment>
<name>A0ABT3STE7_9GAMM</name>
<feature type="transmembrane region" description="Helical" evidence="1">
    <location>
        <begin position="206"/>
        <end position="224"/>
    </location>
</feature>
<evidence type="ECO:0000256" key="1">
    <source>
        <dbReference type="SAM" id="Phobius"/>
    </source>
</evidence>
<feature type="transmembrane region" description="Helical" evidence="1">
    <location>
        <begin position="83"/>
        <end position="104"/>
    </location>
</feature>
<organism evidence="2 3">
    <name type="scientific">Candidatus Seongchinamella marina</name>
    <dbReference type="NCBI Taxonomy" id="2518990"/>
    <lineage>
        <taxon>Bacteria</taxon>
        <taxon>Pseudomonadati</taxon>
        <taxon>Pseudomonadota</taxon>
        <taxon>Gammaproteobacteria</taxon>
        <taxon>Cellvibrionales</taxon>
        <taxon>Halieaceae</taxon>
        <taxon>Seongchinamella</taxon>
    </lineage>
</organism>
<keyword evidence="1" id="KW-1133">Transmembrane helix</keyword>
<feature type="transmembrane region" description="Helical" evidence="1">
    <location>
        <begin position="155"/>
        <end position="176"/>
    </location>
</feature>
<evidence type="ECO:0000313" key="2">
    <source>
        <dbReference type="EMBL" id="MCX2972554.1"/>
    </source>
</evidence>
<evidence type="ECO:0000313" key="3">
    <source>
        <dbReference type="Proteomes" id="UP001143307"/>
    </source>
</evidence>
<accession>A0ABT3STE7</accession>
<dbReference type="PROSITE" id="PS50244">
    <property type="entry name" value="S5A_REDUCTASE"/>
    <property type="match status" value="1"/>
</dbReference>
<dbReference type="Gene3D" id="1.20.120.1630">
    <property type="match status" value="1"/>
</dbReference>
<feature type="transmembrane region" description="Helical" evidence="1">
    <location>
        <begin position="57"/>
        <end position="77"/>
    </location>
</feature>
<reference evidence="2" key="1">
    <citation type="submission" date="2019-02" db="EMBL/GenBank/DDBJ databases">
        <authorList>
            <person name="Li S.-H."/>
        </authorList>
    </citation>
    <scope>NUCLEOTIDE SEQUENCE</scope>
    <source>
        <strain evidence="2">IMCC8485</strain>
    </source>
</reference>
<dbReference type="InterPro" id="IPR010721">
    <property type="entry name" value="UstE-like"/>
</dbReference>
<gene>
    <name evidence="2" type="ORF">EYC87_02980</name>
</gene>
<proteinExistence type="predicted"/>
<keyword evidence="3" id="KW-1185">Reference proteome</keyword>
<dbReference type="EMBL" id="SHNP01000001">
    <property type="protein sequence ID" value="MCX2972554.1"/>
    <property type="molecule type" value="Genomic_DNA"/>
</dbReference>
<keyword evidence="1" id="KW-0472">Membrane</keyword>
<keyword evidence="1" id="KW-0812">Transmembrane</keyword>
<dbReference type="PANTHER" id="PTHR32251:SF17">
    <property type="entry name" value="STEROID 5-ALPHA REDUCTASE C-TERMINAL DOMAIN-CONTAINING PROTEIN"/>
    <property type="match status" value="1"/>
</dbReference>
<dbReference type="RefSeq" id="WP_279251551.1">
    <property type="nucleotide sequence ID" value="NZ_SHNP01000001.1"/>
</dbReference>
<feature type="transmembrane region" description="Helical" evidence="1">
    <location>
        <begin position="27"/>
        <end position="45"/>
    </location>
</feature>
<sequence length="280" mass="30978">MHQLIIVYLLGAGIAWAGSQGGTLAGTLPVFAGCALLAFALQWLAYIPAYLQQTEKFYDLTGSVTYVSCITLALVLSEHNDPRSILLGALVALWAIRLGSFLFSRIRKDGSDSRFDKIKPNPLRFFFTWSLQGLWVLITAACALAAITAEQKVSMSYIDLFAIVLWVMGFSIEVVADQQKRNFRKIAGADAFISTGLWARSRHPNYFGEILLWTGIALLALPALTGWQMATLISPVFVYLLLTRVSGVPLLEKKSDSKWGGHPEYEAYKATTPELVPKLW</sequence>
<dbReference type="PANTHER" id="PTHR32251">
    <property type="entry name" value="3-OXO-5-ALPHA-STEROID 4-DEHYDROGENASE"/>
    <property type="match status" value="1"/>
</dbReference>
<dbReference type="Pfam" id="PF06966">
    <property type="entry name" value="DUF1295"/>
    <property type="match status" value="1"/>
</dbReference>
<protein>
    <submittedName>
        <fullName evidence="2">DUF1295 domain-containing protein</fullName>
    </submittedName>
</protein>
<dbReference type="Proteomes" id="UP001143307">
    <property type="component" value="Unassembled WGS sequence"/>
</dbReference>